<name>A0AAV1XIZ3_LUPLU</name>
<evidence type="ECO:0000313" key="3">
    <source>
        <dbReference type="Proteomes" id="UP001497480"/>
    </source>
</evidence>
<evidence type="ECO:0000256" key="1">
    <source>
        <dbReference type="SAM" id="MobiDB-lite"/>
    </source>
</evidence>
<accession>A0AAV1XIZ3</accession>
<dbReference type="Proteomes" id="UP001497480">
    <property type="component" value="Unassembled WGS sequence"/>
</dbReference>
<proteinExistence type="predicted"/>
<evidence type="ECO:0000313" key="2">
    <source>
        <dbReference type="EMBL" id="CAL0321502.1"/>
    </source>
</evidence>
<sequence>MVSQCRRASKNPMHDDPPKGMTSKSNQGGRTIQKEKEAPELVINLEIDKDVEFQLQNLETIHQSPIERDSEVDQETAEFDQVAASDICLVGRLWGDDELTEPEEEFTTVLSRFQKKK</sequence>
<feature type="region of interest" description="Disordered" evidence="1">
    <location>
        <begin position="1"/>
        <end position="38"/>
    </location>
</feature>
<comment type="caution">
    <text evidence="2">The sequence shown here is derived from an EMBL/GenBank/DDBJ whole genome shotgun (WGS) entry which is preliminary data.</text>
</comment>
<dbReference type="AlphaFoldDB" id="A0AAV1XIZ3"/>
<protein>
    <submittedName>
        <fullName evidence="2">Uncharacterized protein</fullName>
    </submittedName>
</protein>
<dbReference type="EMBL" id="CAXHTB010000015">
    <property type="protein sequence ID" value="CAL0321502.1"/>
    <property type="molecule type" value="Genomic_DNA"/>
</dbReference>
<organism evidence="2 3">
    <name type="scientific">Lupinus luteus</name>
    <name type="common">European yellow lupine</name>
    <dbReference type="NCBI Taxonomy" id="3873"/>
    <lineage>
        <taxon>Eukaryota</taxon>
        <taxon>Viridiplantae</taxon>
        <taxon>Streptophyta</taxon>
        <taxon>Embryophyta</taxon>
        <taxon>Tracheophyta</taxon>
        <taxon>Spermatophyta</taxon>
        <taxon>Magnoliopsida</taxon>
        <taxon>eudicotyledons</taxon>
        <taxon>Gunneridae</taxon>
        <taxon>Pentapetalae</taxon>
        <taxon>rosids</taxon>
        <taxon>fabids</taxon>
        <taxon>Fabales</taxon>
        <taxon>Fabaceae</taxon>
        <taxon>Papilionoideae</taxon>
        <taxon>50 kb inversion clade</taxon>
        <taxon>genistoids sensu lato</taxon>
        <taxon>core genistoids</taxon>
        <taxon>Genisteae</taxon>
        <taxon>Lupinus</taxon>
    </lineage>
</organism>
<reference evidence="2 3" key="1">
    <citation type="submission" date="2024-03" db="EMBL/GenBank/DDBJ databases">
        <authorList>
            <person name="Martinez-Hernandez J."/>
        </authorList>
    </citation>
    <scope>NUCLEOTIDE SEQUENCE [LARGE SCALE GENOMIC DNA]</scope>
</reference>
<keyword evidence="3" id="KW-1185">Reference proteome</keyword>
<gene>
    <name evidence="2" type="ORF">LLUT_LOCUS22562</name>
</gene>